<keyword evidence="1" id="KW-0802">TPR repeat</keyword>
<dbReference type="OrthoDB" id="92543at2"/>
<evidence type="ECO:0000313" key="3">
    <source>
        <dbReference type="EMBL" id="MVZ96110.1"/>
    </source>
</evidence>
<keyword evidence="2" id="KW-0732">Signal</keyword>
<evidence type="ECO:0000313" key="4">
    <source>
        <dbReference type="Proteomes" id="UP000471147"/>
    </source>
</evidence>
<dbReference type="Proteomes" id="UP000471147">
    <property type="component" value="Unassembled WGS sequence"/>
</dbReference>
<dbReference type="InterPro" id="IPR011990">
    <property type="entry name" value="TPR-like_helical_dom_sf"/>
</dbReference>
<feature type="repeat" description="TPR" evidence="1">
    <location>
        <begin position="63"/>
        <end position="96"/>
    </location>
</feature>
<feature type="chain" id="PRO_5026279351" description="Tetratricopeptide repeat protein" evidence="2">
    <location>
        <begin position="21"/>
        <end position="126"/>
    </location>
</feature>
<dbReference type="InterPro" id="IPR019734">
    <property type="entry name" value="TPR_rpt"/>
</dbReference>
<gene>
    <name evidence="3" type="ORF">EUU23_00145</name>
</gene>
<protein>
    <recommendedName>
        <fullName evidence="5">Tetratricopeptide repeat protein</fullName>
    </recommendedName>
</protein>
<name>A0A6I4LVF2_9SPHN</name>
<keyword evidence="4" id="KW-1185">Reference proteome</keyword>
<dbReference type="PROSITE" id="PS50005">
    <property type="entry name" value="TPR"/>
    <property type="match status" value="1"/>
</dbReference>
<dbReference type="AlphaFoldDB" id="A0A6I4LVF2"/>
<sequence>MKSLFVGMLLTVGLCGVAQAAPSSQGEIGYPKGSIGYDALVEGDNQRAISQILSSDRVSLRDPAKLINLGQAYARTGRTAEAAELFMMAMQSRENVELVLADGRIMNSREAARQAFSGLQTKVATR</sequence>
<feature type="signal peptide" evidence="2">
    <location>
        <begin position="1"/>
        <end position="20"/>
    </location>
</feature>
<accession>A0A6I4LVF2</accession>
<dbReference type="EMBL" id="SDWJ01000001">
    <property type="protein sequence ID" value="MVZ96110.1"/>
    <property type="molecule type" value="Genomic_DNA"/>
</dbReference>
<evidence type="ECO:0000256" key="2">
    <source>
        <dbReference type="SAM" id="SignalP"/>
    </source>
</evidence>
<reference evidence="3 4" key="1">
    <citation type="submission" date="2019-01" db="EMBL/GenBank/DDBJ databases">
        <title>Sphingorhabdus lacus sp.nov., isolated from an oligotrophic freshwater lake.</title>
        <authorList>
            <person name="Park M."/>
        </authorList>
    </citation>
    <scope>NUCLEOTIDE SEQUENCE [LARGE SCALE GENOMIC DNA]</scope>
    <source>
        <strain evidence="3 4">IMCC26285</strain>
    </source>
</reference>
<proteinExistence type="predicted"/>
<evidence type="ECO:0000256" key="1">
    <source>
        <dbReference type="PROSITE-ProRule" id="PRU00339"/>
    </source>
</evidence>
<organism evidence="3 4">
    <name type="scientific">Sphingorhabdus profundilacus</name>
    <dbReference type="NCBI Taxonomy" id="2509718"/>
    <lineage>
        <taxon>Bacteria</taxon>
        <taxon>Pseudomonadati</taxon>
        <taxon>Pseudomonadota</taxon>
        <taxon>Alphaproteobacteria</taxon>
        <taxon>Sphingomonadales</taxon>
        <taxon>Sphingomonadaceae</taxon>
        <taxon>Sphingorhabdus</taxon>
    </lineage>
</organism>
<dbReference type="SUPFAM" id="SSF48452">
    <property type="entry name" value="TPR-like"/>
    <property type="match status" value="1"/>
</dbReference>
<comment type="caution">
    <text evidence="3">The sequence shown here is derived from an EMBL/GenBank/DDBJ whole genome shotgun (WGS) entry which is preliminary data.</text>
</comment>
<evidence type="ECO:0008006" key="5">
    <source>
        <dbReference type="Google" id="ProtNLM"/>
    </source>
</evidence>
<dbReference type="RefSeq" id="WP_160352133.1">
    <property type="nucleotide sequence ID" value="NZ_SDWJ01000001.1"/>
</dbReference>